<feature type="domain" description="Spondin" evidence="7">
    <location>
        <begin position="107"/>
        <end position="300"/>
    </location>
</feature>
<feature type="compositionally biased region" description="Low complexity" evidence="5">
    <location>
        <begin position="335"/>
        <end position="354"/>
    </location>
</feature>
<sequence length="467" mass="53805">MVSAEGDIKPDPRNPRRYISLFPGELRPQNTMTAKYSERCPYSVEHAMASTKSFVKVYWQAPPPNSGCVTLHAMVSETQDIWFDSGAPLSQRLCEDMRQPDDVTPQLNYNCNICDEAKYEVCFTGIWSRNTHPRLYPENDWLPFYSDLIGASHSSEYILWAPGSYASNGFRDLAEHANGSKMEAEIREKIGDGVRTLIKGKGHGYRKMSTPTYAFFRTDRVNHLFTVAVGFQPSPDWFLGVTRFELCQQNNTWITERTLNLYPWDAGTDSGVSYESPNLETFPQDTISRVQMSTYDKKSPFYEMDIKDLNPFGKLHIKLIRTYHRRCKDDDTNPEEATTTEEPTTTEENPLEPYEPSRYRSNDSTREVPLVTDPEADQDCPISQWQEWSPCDGSCEGGRLIGYRWRERYHLVDGVAVEKYDPNIDPTTLKEVPQYCKEHYDDFERSECEEECSDSNDEVNNLESIIN</sequence>
<dbReference type="NCBIfam" id="NF038123">
    <property type="entry name" value="NF038123_dom"/>
    <property type="match status" value="1"/>
</dbReference>
<evidence type="ECO:0000259" key="7">
    <source>
        <dbReference type="PROSITE" id="PS51020"/>
    </source>
</evidence>
<keyword evidence="2" id="KW-0272">Extracellular matrix</keyword>
<evidence type="ECO:0000256" key="3">
    <source>
        <dbReference type="ARBA" id="ARBA00022737"/>
    </source>
</evidence>
<dbReference type="InterPro" id="IPR002861">
    <property type="entry name" value="Reeler_dom"/>
</dbReference>
<keyword evidence="3" id="KW-0677">Repeat</keyword>
<organism evidence="8 9">
    <name type="scientific">Danaus chrysippus</name>
    <name type="common">African queen</name>
    <dbReference type="NCBI Taxonomy" id="151541"/>
    <lineage>
        <taxon>Eukaryota</taxon>
        <taxon>Metazoa</taxon>
        <taxon>Ecdysozoa</taxon>
        <taxon>Arthropoda</taxon>
        <taxon>Hexapoda</taxon>
        <taxon>Insecta</taxon>
        <taxon>Pterygota</taxon>
        <taxon>Neoptera</taxon>
        <taxon>Endopterygota</taxon>
        <taxon>Lepidoptera</taxon>
        <taxon>Glossata</taxon>
        <taxon>Ditrysia</taxon>
        <taxon>Papilionoidea</taxon>
        <taxon>Nymphalidae</taxon>
        <taxon>Danainae</taxon>
        <taxon>Danaini</taxon>
        <taxon>Danaina</taxon>
        <taxon>Danaus</taxon>
        <taxon>Anosia</taxon>
    </lineage>
</organism>
<dbReference type="FunFam" id="2.60.40.2130:FF:000002">
    <property type="entry name" value="Putative Spondin-1"/>
    <property type="match status" value="1"/>
</dbReference>
<dbReference type="Gene3D" id="2.60.40.2130">
    <property type="entry name" value="F-spondin domain"/>
    <property type="match status" value="1"/>
</dbReference>
<dbReference type="PANTHER" id="PTHR11311:SF16">
    <property type="entry name" value="SPONDIN-1"/>
    <property type="match status" value="1"/>
</dbReference>
<dbReference type="PROSITE" id="PS51019">
    <property type="entry name" value="REELIN"/>
    <property type="match status" value="1"/>
</dbReference>
<dbReference type="Gene3D" id="2.60.40.4060">
    <property type="entry name" value="Reeler domain"/>
    <property type="match status" value="1"/>
</dbReference>
<accession>A0A8J2VVA2</accession>
<dbReference type="InterPro" id="IPR038678">
    <property type="entry name" value="Spondin_N_sf"/>
</dbReference>
<evidence type="ECO:0000256" key="5">
    <source>
        <dbReference type="SAM" id="MobiDB-lite"/>
    </source>
</evidence>
<evidence type="ECO:0000256" key="1">
    <source>
        <dbReference type="ARBA" id="ARBA00004498"/>
    </source>
</evidence>
<dbReference type="GO" id="GO:0031012">
    <property type="term" value="C:extracellular matrix"/>
    <property type="evidence" value="ECO:0007669"/>
    <property type="project" value="TreeGrafter"/>
</dbReference>
<evidence type="ECO:0000256" key="4">
    <source>
        <dbReference type="ARBA" id="ARBA00023157"/>
    </source>
</evidence>
<comment type="caution">
    <text evidence="8">The sequence shown here is derived from an EMBL/GenBank/DDBJ whole genome shotgun (WGS) entry which is preliminary data.</text>
</comment>
<gene>
    <name evidence="8" type="ORF">DCHRY22_LOCUS13014</name>
</gene>
<dbReference type="InterPro" id="IPR009465">
    <property type="entry name" value="Spondin_N"/>
</dbReference>
<dbReference type="PANTHER" id="PTHR11311">
    <property type="entry name" value="SPONDIN"/>
    <property type="match status" value="1"/>
</dbReference>
<keyword evidence="2" id="KW-0964">Secreted</keyword>
<dbReference type="InterPro" id="IPR036383">
    <property type="entry name" value="TSP1_rpt_sf"/>
</dbReference>
<evidence type="ECO:0000259" key="6">
    <source>
        <dbReference type="PROSITE" id="PS51019"/>
    </source>
</evidence>
<dbReference type="Gene3D" id="2.20.100.10">
    <property type="entry name" value="Thrombospondin type-1 (TSP1) repeat"/>
    <property type="match status" value="1"/>
</dbReference>
<dbReference type="Proteomes" id="UP000789524">
    <property type="component" value="Unassembled WGS sequence"/>
</dbReference>
<evidence type="ECO:0000313" key="8">
    <source>
        <dbReference type="EMBL" id="CAG9579014.1"/>
    </source>
</evidence>
<feature type="region of interest" description="Disordered" evidence="5">
    <location>
        <begin position="328"/>
        <end position="366"/>
    </location>
</feature>
<evidence type="ECO:0000256" key="2">
    <source>
        <dbReference type="ARBA" id="ARBA00022530"/>
    </source>
</evidence>
<feature type="domain" description="Reelin" evidence="6">
    <location>
        <begin position="1"/>
        <end position="106"/>
    </location>
</feature>
<dbReference type="Pfam" id="PF02014">
    <property type="entry name" value="Reeler"/>
    <property type="match status" value="1"/>
</dbReference>
<dbReference type="InterPro" id="IPR042307">
    <property type="entry name" value="Reeler_sf"/>
</dbReference>
<dbReference type="EMBL" id="CAKASE010000078">
    <property type="protein sequence ID" value="CAG9579014.1"/>
    <property type="molecule type" value="Genomic_DNA"/>
</dbReference>
<comment type="subcellular location">
    <subcellularLocation>
        <location evidence="1">Secreted</location>
        <location evidence="1">Extracellular space</location>
        <location evidence="1">Extracellular matrix</location>
    </subcellularLocation>
</comment>
<evidence type="ECO:0000313" key="9">
    <source>
        <dbReference type="Proteomes" id="UP000789524"/>
    </source>
</evidence>
<keyword evidence="9" id="KW-1185">Reference proteome</keyword>
<dbReference type="SUPFAM" id="SSF82895">
    <property type="entry name" value="TSP-1 type 1 repeat"/>
    <property type="match status" value="1"/>
</dbReference>
<dbReference type="PROSITE" id="PS51020">
    <property type="entry name" value="SPONDIN"/>
    <property type="match status" value="1"/>
</dbReference>
<keyword evidence="4" id="KW-1015">Disulfide bond</keyword>
<dbReference type="AlphaFoldDB" id="A0A8J2VVA2"/>
<feature type="compositionally biased region" description="Basic and acidic residues" evidence="5">
    <location>
        <begin position="355"/>
        <end position="366"/>
    </location>
</feature>
<proteinExistence type="predicted"/>
<reference evidence="8" key="1">
    <citation type="submission" date="2021-09" db="EMBL/GenBank/DDBJ databases">
        <authorList>
            <person name="Martin H S."/>
        </authorList>
    </citation>
    <scope>NUCLEOTIDE SEQUENCE</scope>
</reference>
<protein>
    <submittedName>
        <fullName evidence="8">(African queen) hypothetical protein</fullName>
    </submittedName>
</protein>
<dbReference type="Pfam" id="PF06468">
    <property type="entry name" value="Spond_N"/>
    <property type="match status" value="1"/>
</dbReference>
<dbReference type="OrthoDB" id="347314at2759"/>
<name>A0A8J2VVA2_9NEOP</name>
<dbReference type="InterPro" id="IPR051418">
    <property type="entry name" value="Spondin/Thrombospondin_T1"/>
</dbReference>
<dbReference type="GO" id="GO:0007155">
    <property type="term" value="P:cell adhesion"/>
    <property type="evidence" value="ECO:0007669"/>
    <property type="project" value="TreeGrafter"/>
</dbReference>